<evidence type="ECO:0000256" key="1">
    <source>
        <dbReference type="SAM" id="MobiDB-lite"/>
    </source>
</evidence>
<sequence>MTVIDDTGHVTPETEFDSDLATAVKGQLREVLDPCSCMSNHPIDIIDLGLVDDIAVDEAAREARIDILLTSQRCMYVLDITDEIRERVESLSGIETADVHQVTSGKVWTAERMSEEQQTERRERFEERIEAADITPYAEQSSES</sequence>
<dbReference type="Gene3D" id="3.30.300.130">
    <property type="entry name" value="Fe-S cluster assembly (FSCA)"/>
    <property type="match status" value="1"/>
</dbReference>
<reference evidence="3 4" key="1">
    <citation type="submission" date="2022-06" db="EMBL/GenBank/DDBJ databases">
        <title>Haloarcula sp. a new haloarchaeum isolate from saline soil.</title>
        <authorList>
            <person name="Strakova D."/>
            <person name="Galisteo C."/>
            <person name="Sanchez-Porro C."/>
            <person name="Ventosa A."/>
        </authorList>
    </citation>
    <scope>NUCLEOTIDE SEQUENCE [LARGE SCALE GENOMIC DNA]</scope>
    <source>
        <strain evidence="3 4">S1CR25-12</strain>
    </source>
</reference>
<feature type="compositionally biased region" description="Basic and acidic residues" evidence="1">
    <location>
        <begin position="112"/>
        <end position="131"/>
    </location>
</feature>
<proteinExistence type="predicted"/>
<dbReference type="PANTHER" id="PTHR42831:SF1">
    <property type="entry name" value="FE-S PROTEIN MATURATION AUXILIARY FACTOR YITW"/>
    <property type="match status" value="1"/>
</dbReference>
<organism evidence="3 4">
    <name type="scientific">Haloarcula saliterrae</name>
    <dbReference type="NCBI Taxonomy" id="2950534"/>
    <lineage>
        <taxon>Archaea</taxon>
        <taxon>Methanobacteriati</taxon>
        <taxon>Methanobacteriota</taxon>
        <taxon>Stenosarchaea group</taxon>
        <taxon>Halobacteria</taxon>
        <taxon>Halobacteriales</taxon>
        <taxon>Haloarculaceae</taxon>
        <taxon>Haloarcula</taxon>
    </lineage>
</organism>
<evidence type="ECO:0000259" key="2">
    <source>
        <dbReference type="Pfam" id="PF01883"/>
    </source>
</evidence>
<evidence type="ECO:0000313" key="3">
    <source>
        <dbReference type="EMBL" id="MDS0260932.1"/>
    </source>
</evidence>
<keyword evidence="4" id="KW-1185">Reference proteome</keyword>
<protein>
    <submittedName>
        <fullName evidence="3">Iron-sulfur cluster assembly protein</fullName>
    </submittedName>
</protein>
<dbReference type="InterPro" id="IPR052339">
    <property type="entry name" value="Fe-S_Maturation_MIP18"/>
</dbReference>
<dbReference type="SUPFAM" id="SSF117916">
    <property type="entry name" value="Fe-S cluster assembly (FSCA) domain-like"/>
    <property type="match status" value="1"/>
</dbReference>
<dbReference type="Proteomes" id="UP001259659">
    <property type="component" value="Unassembled WGS sequence"/>
</dbReference>
<accession>A0ABU2FFB3</accession>
<name>A0ABU2FFB3_9EURY</name>
<dbReference type="InterPro" id="IPR034904">
    <property type="entry name" value="FSCA_dom_sf"/>
</dbReference>
<feature type="domain" description="MIP18 family-like" evidence="2">
    <location>
        <begin position="23"/>
        <end position="98"/>
    </location>
</feature>
<dbReference type="EMBL" id="JAMQON010000005">
    <property type="protein sequence ID" value="MDS0260932.1"/>
    <property type="molecule type" value="Genomic_DNA"/>
</dbReference>
<dbReference type="Pfam" id="PF01883">
    <property type="entry name" value="FeS_assembly_P"/>
    <property type="match status" value="1"/>
</dbReference>
<evidence type="ECO:0000313" key="4">
    <source>
        <dbReference type="Proteomes" id="UP001259659"/>
    </source>
</evidence>
<dbReference type="InterPro" id="IPR002744">
    <property type="entry name" value="MIP18-like"/>
</dbReference>
<feature type="region of interest" description="Disordered" evidence="1">
    <location>
        <begin position="110"/>
        <end position="144"/>
    </location>
</feature>
<comment type="caution">
    <text evidence="3">The sequence shown here is derived from an EMBL/GenBank/DDBJ whole genome shotgun (WGS) entry which is preliminary data.</text>
</comment>
<gene>
    <name evidence="3" type="ORF">NDI56_16140</name>
</gene>
<dbReference type="PANTHER" id="PTHR42831">
    <property type="entry name" value="FE-S PROTEIN MATURATION AUXILIARY FACTOR YITW"/>
    <property type="match status" value="1"/>
</dbReference>
<dbReference type="RefSeq" id="WP_310920706.1">
    <property type="nucleotide sequence ID" value="NZ_JAMQON010000005.1"/>
</dbReference>